<proteinExistence type="predicted"/>
<protein>
    <submittedName>
        <fullName evidence="1">Uncharacterized protein</fullName>
    </submittedName>
</protein>
<reference evidence="2" key="1">
    <citation type="journal article" date="2014" name="Proc. Natl. Acad. Sci. U.S.A.">
        <title>Extensive sampling of basidiomycete genomes demonstrates inadequacy of the white-rot/brown-rot paradigm for wood decay fungi.</title>
        <authorList>
            <person name="Riley R."/>
            <person name="Salamov A.A."/>
            <person name="Brown D.W."/>
            <person name="Nagy L.G."/>
            <person name="Floudas D."/>
            <person name="Held B.W."/>
            <person name="Levasseur A."/>
            <person name="Lombard V."/>
            <person name="Morin E."/>
            <person name="Otillar R."/>
            <person name="Lindquist E.A."/>
            <person name="Sun H."/>
            <person name="LaButti K.M."/>
            <person name="Schmutz J."/>
            <person name="Jabbour D."/>
            <person name="Luo H."/>
            <person name="Baker S.E."/>
            <person name="Pisabarro A.G."/>
            <person name="Walton J.D."/>
            <person name="Blanchette R.A."/>
            <person name="Henrissat B."/>
            <person name="Martin F."/>
            <person name="Cullen D."/>
            <person name="Hibbett D.S."/>
            <person name="Grigoriev I.V."/>
        </authorList>
    </citation>
    <scope>NUCLEOTIDE SEQUENCE [LARGE SCALE GENOMIC DNA]</scope>
    <source>
        <strain evidence="2">CBS 339.88</strain>
    </source>
</reference>
<evidence type="ECO:0000313" key="2">
    <source>
        <dbReference type="Proteomes" id="UP000027222"/>
    </source>
</evidence>
<accession>A0A067T4E0</accession>
<gene>
    <name evidence="1" type="ORF">GALMADRAFT_1366442</name>
</gene>
<dbReference type="EMBL" id="KL142375">
    <property type="protein sequence ID" value="KDR77961.1"/>
    <property type="molecule type" value="Genomic_DNA"/>
</dbReference>
<sequence length="53" mass="6130">MRMTLVLIRDFNCFSLYKLLQTLFTSEEASIKNLSKLQNHDLTLRVVERAASA</sequence>
<dbReference type="HOGENOM" id="CLU_3068829_0_0_1"/>
<dbReference type="AlphaFoldDB" id="A0A067T4E0"/>
<dbReference type="Proteomes" id="UP000027222">
    <property type="component" value="Unassembled WGS sequence"/>
</dbReference>
<organism evidence="1 2">
    <name type="scientific">Galerina marginata (strain CBS 339.88)</name>
    <dbReference type="NCBI Taxonomy" id="685588"/>
    <lineage>
        <taxon>Eukaryota</taxon>
        <taxon>Fungi</taxon>
        <taxon>Dikarya</taxon>
        <taxon>Basidiomycota</taxon>
        <taxon>Agaricomycotina</taxon>
        <taxon>Agaricomycetes</taxon>
        <taxon>Agaricomycetidae</taxon>
        <taxon>Agaricales</taxon>
        <taxon>Agaricineae</taxon>
        <taxon>Strophariaceae</taxon>
        <taxon>Galerina</taxon>
    </lineage>
</organism>
<keyword evidence="2" id="KW-1185">Reference proteome</keyword>
<name>A0A067T4E0_GALM3</name>
<dbReference type="OrthoDB" id="2860915at2759"/>
<evidence type="ECO:0000313" key="1">
    <source>
        <dbReference type="EMBL" id="KDR77961.1"/>
    </source>
</evidence>